<dbReference type="AlphaFoldDB" id="A0A1T5BBG7"/>
<dbReference type="Pfam" id="PF06170">
    <property type="entry name" value="DUF983"/>
    <property type="match status" value="1"/>
</dbReference>
<name>A0A1T5BBG7_9SPHN</name>
<proteinExistence type="predicted"/>
<dbReference type="OrthoDB" id="9799456at2"/>
<evidence type="ECO:0000256" key="1">
    <source>
        <dbReference type="SAM" id="MobiDB-lite"/>
    </source>
</evidence>
<keyword evidence="4" id="KW-1185">Reference proteome</keyword>
<evidence type="ECO:0000256" key="2">
    <source>
        <dbReference type="SAM" id="Phobius"/>
    </source>
</evidence>
<evidence type="ECO:0000313" key="3">
    <source>
        <dbReference type="EMBL" id="SKB44379.1"/>
    </source>
</evidence>
<evidence type="ECO:0000313" key="4">
    <source>
        <dbReference type="Proteomes" id="UP000190044"/>
    </source>
</evidence>
<keyword evidence="2" id="KW-0812">Transmembrane</keyword>
<dbReference type="EMBL" id="FUYP01000006">
    <property type="protein sequence ID" value="SKB44379.1"/>
    <property type="molecule type" value="Genomic_DNA"/>
</dbReference>
<keyword evidence="2" id="KW-0472">Membrane</keyword>
<reference evidence="4" key="1">
    <citation type="submission" date="2017-02" db="EMBL/GenBank/DDBJ databases">
        <authorList>
            <person name="Varghese N."/>
            <person name="Submissions S."/>
        </authorList>
    </citation>
    <scope>NUCLEOTIDE SEQUENCE [LARGE SCALE GENOMIC DNA]</scope>
    <source>
        <strain evidence="4">R11H</strain>
    </source>
</reference>
<feature type="transmembrane region" description="Helical" evidence="2">
    <location>
        <begin position="73"/>
        <end position="93"/>
    </location>
</feature>
<sequence>MSGAAGARRSLRTKLPESNSNPEGQPPIGRAALFGLCPRCGAPTLFEGPVRFAPRCRACGLDFGAYNVGDGPAAFLTLIIGALLIVAALLVDFALEPPLWVHVILWVPLTVAAVVLGLRLAKAALLASEHQRRAAEGRLAGKDEHD</sequence>
<feature type="region of interest" description="Disordered" evidence="1">
    <location>
        <begin position="1"/>
        <end position="26"/>
    </location>
</feature>
<gene>
    <name evidence="3" type="ORF">SAMN06295937_100654</name>
</gene>
<dbReference type="Proteomes" id="UP000190044">
    <property type="component" value="Unassembled WGS sequence"/>
</dbReference>
<accession>A0A1T5BBG7</accession>
<keyword evidence="2" id="KW-1133">Transmembrane helix</keyword>
<protein>
    <submittedName>
        <fullName evidence="3">Uncharacterized conserved protein, DUF983 family</fullName>
    </submittedName>
</protein>
<feature type="transmembrane region" description="Helical" evidence="2">
    <location>
        <begin position="99"/>
        <end position="121"/>
    </location>
</feature>
<organism evidence="3 4">
    <name type="scientific">Sphingopyxis flava</name>
    <dbReference type="NCBI Taxonomy" id="1507287"/>
    <lineage>
        <taxon>Bacteria</taxon>
        <taxon>Pseudomonadati</taxon>
        <taxon>Pseudomonadota</taxon>
        <taxon>Alphaproteobacteria</taxon>
        <taxon>Sphingomonadales</taxon>
        <taxon>Sphingomonadaceae</taxon>
        <taxon>Sphingopyxis</taxon>
    </lineage>
</organism>
<dbReference type="InterPro" id="IPR009325">
    <property type="entry name" value="DUF983"/>
</dbReference>